<accession>A0ABW1NG64</accession>
<dbReference type="RefSeq" id="WP_380751819.1">
    <property type="nucleotide sequence ID" value="NZ_JBHSRF010000015.1"/>
</dbReference>
<gene>
    <name evidence="2" type="ORF">ACFP1K_13785</name>
</gene>
<dbReference type="PROSITE" id="PS51257">
    <property type="entry name" value="PROKAR_LIPOPROTEIN"/>
    <property type="match status" value="1"/>
</dbReference>
<dbReference type="Gene3D" id="3.40.190.10">
    <property type="entry name" value="Periplasmic binding protein-like II"/>
    <property type="match status" value="1"/>
</dbReference>
<feature type="chain" id="PRO_5047029325" description="Carbohydrate ABC transporter substrate-binding protein" evidence="1">
    <location>
        <begin position="21"/>
        <end position="415"/>
    </location>
</feature>
<evidence type="ECO:0000313" key="2">
    <source>
        <dbReference type="EMBL" id="MFC6082231.1"/>
    </source>
</evidence>
<reference evidence="3" key="1">
    <citation type="journal article" date="2019" name="Int. J. Syst. Evol. Microbiol.">
        <title>The Global Catalogue of Microorganisms (GCM) 10K type strain sequencing project: providing services to taxonomists for standard genome sequencing and annotation.</title>
        <authorList>
            <consortium name="The Broad Institute Genomics Platform"/>
            <consortium name="The Broad Institute Genome Sequencing Center for Infectious Disease"/>
            <person name="Wu L."/>
            <person name="Ma J."/>
        </authorList>
    </citation>
    <scope>NUCLEOTIDE SEQUENCE [LARGE SCALE GENOMIC DNA]</scope>
    <source>
        <strain evidence="3">JCM 30346</strain>
    </source>
</reference>
<proteinExistence type="predicted"/>
<dbReference type="Proteomes" id="UP001596137">
    <property type="component" value="Unassembled WGS sequence"/>
</dbReference>
<name>A0ABW1NG64_9ACTN</name>
<feature type="signal peptide" evidence="1">
    <location>
        <begin position="1"/>
        <end position="20"/>
    </location>
</feature>
<keyword evidence="1" id="KW-0732">Signal</keyword>
<dbReference type="EMBL" id="JBHSRF010000015">
    <property type="protein sequence ID" value="MFC6082231.1"/>
    <property type="molecule type" value="Genomic_DNA"/>
</dbReference>
<dbReference type="InterPro" id="IPR006311">
    <property type="entry name" value="TAT_signal"/>
</dbReference>
<protein>
    <recommendedName>
        <fullName evidence="4">Carbohydrate ABC transporter substrate-binding protein</fullName>
    </recommendedName>
</protein>
<dbReference type="PROSITE" id="PS51318">
    <property type="entry name" value="TAT"/>
    <property type="match status" value="1"/>
</dbReference>
<evidence type="ECO:0000313" key="3">
    <source>
        <dbReference type="Proteomes" id="UP001596137"/>
    </source>
</evidence>
<comment type="caution">
    <text evidence="2">The sequence shown here is derived from an EMBL/GenBank/DDBJ whole genome shotgun (WGS) entry which is preliminary data.</text>
</comment>
<organism evidence="2 3">
    <name type="scientific">Sphaerisporangium aureirubrum</name>
    <dbReference type="NCBI Taxonomy" id="1544736"/>
    <lineage>
        <taxon>Bacteria</taxon>
        <taxon>Bacillati</taxon>
        <taxon>Actinomycetota</taxon>
        <taxon>Actinomycetes</taxon>
        <taxon>Streptosporangiales</taxon>
        <taxon>Streptosporangiaceae</taxon>
        <taxon>Sphaerisporangium</taxon>
    </lineage>
</organism>
<dbReference type="SUPFAM" id="SSF53850">
    <property type="entry name" value="Periplasmic binding protein-like II"/>
    <property type="match status" value="1"/>
</dbReference>
<sequence length="415" mass="44178">MRPDLTRRGALALVAGSAAAGLTGCATSPVRIAVPWSGWELARFRQVMRGFPGDPVVFSAGDSMDALLKNPVARSARPDVAFIPRLGTLGEAASGLRTMPSAIPGPSSAGGATAWRRLLTHGGQVKGVWFKAAHKSLLWFRDAVPPPFGANPAEPSSWKDWLAYCRTAPRPVLSIGAADGWVLTDWFENVLLGIDPVTYRRLLPAADGTKPRWDGYAVTETLRRLQELWEIPDLLPGGGRRALLTSFHDSILDVFHYGHARAVAAADFAYPVISRYGSRMPAPCRFPATNSAAVPVLVAGDAAVALTEAGESVVRWLAGDHGRVAVRDAWVREGGFISLDSRVTGYPVILGPFTGQVTGENVEFDLSDQLTGRLSGGNGRGLWRILTRFFGDVTGVTSTADPVGAAQKAMTEAAG</sequence>
<evidence type="ECO:0008006" key="4">
    <source>
        <dbReference type="Google" id="ProtNLM"/>
    </source>
</evidence>
<keyword evidence="3" id="KW-1185">Reference proteome</keyword>
<evidence type="ECO:0000256" key="1">
    <source>
        <dbReference type="SAM" id="SignalP"/>
    </source>
</evidence>